<evidence type="ECO:0000313" key="5">
    <source>
        <dbReference type="Proteomes" id="UP000699042"/>
    </source>
</evidence>
<dbReference type="PANTHER" id="PTHR33657">
    <property type="entry name" value="DOMAIN PROTEIN, PUTATIVE (AFU_ORTHOLOGUE AFUA_5G00600)-RELATED"/>
    <property type="match status" value="1"/>
</dbReference>
<dbReference type="OrthoDB" id="89086at2759"/>
<feature type="chain" id="PRO_5040459461" description="Necrosis-and ethylene-inducing protein and ethylene inducing peptide" evidence="3">
    <location>
        <begin position="25"/>
        <end position="242"/>
    </location>
</feature>
<dbReference type="InterPro" id="IPR008701">
    <property type="entry name" value="NPP1"/>
</dbReference>
<dbReference type="PANTHER" id="PTHR33657:SF8">
    <property type="entry name" value="DOMAIN PROTEIN, PUTATIVE (AFU_ORTHOLOGUE AFUA_5G00600)-RELATED"/>
    <property type="match status" value="1"/>
</dbReference>
<proteinExistence type="inferred from homology"/>
<keyword evidence="5" id="KW-1185">Reference proteome</keyword>
<protein>
    <recommendedName>
        <fullName evidence="6">Necrosis-and ethylene-inducing protein and ethylene inducing peptide</fullName>
    </recommendedName>
</protein>
<evidence type="ECO:0000256" key="1">
    <source>
        <dbReference type="ARBA" id="ARBA00009520"/>
    </source>
</evidence>
<sequence>MRLYFKMQPNIIISLLALVGSGLCDWPAPGTVAHDSLNPVVDTLGPNGNVIKKFQPLLHIAHGCQPYPAVNKNNQISGGLQDTGTTSGGCKDGNKGQTYARSMTLNGKFGIMYAWYWPKDQPADGNVVGGHRHDWETSVVWLDSASVNTATITGGACSGHGKFKLTSNPQRSSNNVKVEYYTQGGLDHELQFTNTVGRTYWIWDWDAMEPIVQSALNKGDFKKANCPFNDNHFETNMRAAYI</sequence>
<dbReference type="Pfam" id="PF05630">
    <property type="entry name" value="NPP1"/>
    <property type="match status" value="1"/>
</dbReference>
<keyword evidence="2" id="KW-0843">Virulence</keyword>
<feature type="signal peptide" evidence="3">
    <location>
        <begin position="1"/>
        <end position="24"/>
    </location>
</feature>
<accession>A0A9P7RHI0</accession>
<evidence type="ECO:0000256" key="3">
    <source>
        <dbReference type="SAM" id="SignalP"/>
    </source>
</evidence>
<comment type="caution">
    <text evidence="4">The sequence shown here is derived from an EMBL/GenBank/DDBJ whole genome shotgun (WGS) entry which is preliminary data.</text>
</comment>
<evidence type="ECO:0000256" key="2">
    <source>
        <dbReference type="ARBA" id="ARBA00023026"/>
    </source>
</evidence>
<dbReference type="AlphaFoldDB" id="A0A9P7RHI0"/>
<evidence type="ECO:0000313" key="4">
    <source>
        <dbReference type="EMBL" id="KAG7056161.1"/>
    </source>
</evidence>
<reference evidence="4" key="1">
    <citation type="submission" date="2021-05" db="EMBL/GenBank/DDBJ databases">
        <title>Comparative genomics of three Colletotrichum scovillei strains and genetic complementation revealed genes involved fungal growth and virulence on chili pepper.</title>
        <authorList>
            <person name="Hsieh D.-K."/>
            <person name="Chuang S.-C."/>
            <person name="Chen C.-Y."/>
            <person name="Chao Y.-T."/>
            <person name="Lu M.-Y.J."/>
            <person name="Lee M.-H."/>
            <person name="Shih M.-C."/>
        </authorList>
    </citation>
    <scope>NUCLEOTIDE SEQUENCE</scope>
    <source>
        <strain evidence="4">Coll-153</strain>
    </source>
</reference>
<organism evidence="4 5">
    <name type="scientific">Colletotrichum scovillei</name>
    <dbReference type="NCBI Taxonomy" id="1209932"/>
    <lineage>
        <taxon>Eukaryota</taxon>
        <taxon>Fungi</taxon>
        <taxon>Dikarya</taxon>
        <taxon>Ascomycota</taxon>
        <taxon>Pezizomycotina</taxon>
        <taxon>Sordariomycetes</taxon>
        <taxon>Hypocreomycetidae</taxon>
        <taxon>Glomerellales</taxon>
        <taxon>Glomerellaceae</taxon>
        <taxon>Colletotrichum</taxon>
        <taxon>Colletotrichum acutatum species complex</taxon>
    </lineage>
</organism>
<keyword evidence="3" id="KW-0732">Signal</keyword>
<name>A0A9P7RHI0_9PEZI</name>
<dbReference type="EMBL" id="JAESDN010000002">
    <property type="protein sequence ID" value="KAG7056161.1"/>
    <property type="molecule type" value="Genomic_DNA"/>
</dbReference>
<gene>
    <name evidence="4" type="ORF">JMJ77_008611</name>
</gene>
<comment type="similarity">
    <text evidence="1">Belongs to the Necrosis inducing protein (NPP1) family.</text>
</comment>
<dbReference type="Proteomes" id="UP000699042">
    <property type="component" value="Unassembled WGS sequence"/>
</dbReference>
<evidence type="ECO:0008006" key="6">
    <source>
        <dbReference type="Google" id="ProtNLM"/>
    </source>
</evidence>